<dbReference type="SMART" id="SM00962">
    <property type="entry name" value="SRP54"/>
    <property type="match status" value="1"/>
</dbReference>
<evidence type="ECO:0000256" key="1">
    <source>
        <dbReference type="ARBA" id="ARBA00004413"/>
    </source>
</evidence>
<dbReference type="SUPFAM" id="SSF52540">
    <property type="entry name" value="P-loop containing nucleoside triphosphate hydrolases"/>
    <property type="match status" value="1"/>
</dbReference>
<evidence type="ECO:0000256" key="7">
    <source>
        <dbReference type="ARBA" id="ARBA00023134"/>
    </source>
</evidence>
<dbReference type="Pfam" id="PF00448">
    <property type="entry name" value="SRP54"/>
    <property type="match status" value="1"/>
</dbReference>
<evidence type="ECO:0000259" key="10">
    <source>
        <dbReference type="PROSITE" id="PS00300"/>
    </source>
</evidence>
<dbReference type="Gene3D" id="1.20.120.140">
    <property type="entry name" value="Signal recognition particle SRP54, nucleotide-binding domain"/>
    <property type="match status" value="1"/>
</dbReference>
<dbReference type="EMBL" id="CAEZUU010000003">
    <property type="protein sequence ID" value="CAB4604373.1"/>
    <property type="molecule type" value="Genomic_DNA"/>
</dbReference>
<dbReference type="InterPro" id="IPR036225">
    <property type="entry name" value="SRP/SRP_N"/>
</dbReference>
<evidence type="ECO:0000256" key="9">
    <source>
        <dbReference type="ARBA" id="ARBA00023170"/>
    </source>
</evidence>
<dbReference type="SMART" id="SM00963">
    <property type="entry name" value="SRP54_N"/>
    <property type="match status" value="1"/>
</dbReference>
<dbReference type="GO" id="GO:0005886">
    <property type="term" value="C:plasma membrane"/>
    <property type="evidence" value="ECO:0007669"/>
    <property type="project" value="UniProtKB-SubCell"/>
</dbReference>
<feature type="domain" description="SRP54-type proteins GTP-binding" evidence="10">
    <location>
        <begin position="302"/>
        <end position="315"/>
    </location>
</feature>
<keyword evidence="7" id="KW-0342">GTP-binding</keyword>
<gene>
    <name evidence="11" type="ORF">UFOPK1857_00035</name>
</gene>
<dbReference type="InterPro" id="IPR000897">
    <property type="entry name" value="SRP54_GTPase_dom"/>
</dbReference>
<dbReference type="InterPro" id="IPR004390">
    <property type="entry name" value="SR_rcpt_FtsY"/>
</dbReference>
<keyword evidence="5" id="KW-0547">Nucleotide-binding</keyword>
<dbReference type="SMART" id="SM00382">
    <property type="entry name" value="AAA"/>
    <property type="match status" value="1"/>
</dbReference>
<organism evidence="11">
    <name type="scientific">freshwater metagenome</name>
    <dbReference type="NCBI Taxonomy" id="449393"/>
    <lineage>
        <taxon>unclassified sequences</taxon>
        <taxon>metagenomes</taxon>
        <taxon>ecological metagenomes</taxon>
    </lineage>
</organism>
<dbReference type="AlphaFoldDB" id="A0A6J6GWQ9"/>
<dbReference type="HAMAP" id="MF_00920">
    <property type="entry name" value="FtsY"/>
    <property type="match status" value="1"/>
</dbReference>
<dbReference type="FunFam" id="3.40.50.300:FF:000053">
    <property type="entry name" value="Signal recognition particle receptor FtsY"/>
    <property type="match status" value="1"/>
</dbReference>
<dbReference type="Gene3D" id="3.40.50.300">
    <property type="entry name" value="P-loop containing nucleotide triphosphate hydrolases"/>
    <property type="match status" value="1"/>
</dbReference>
<dbReference type="InterPro" id="IPR042101">
    <property type="entry name" value="SRP54_N_sf"/>
</dbReference>
<accession>A0A6J6GWQ9</accession>
<protein>
    <submittedName>
        <fullName evidence="11">Unannotated protein</fullName>
    </submittedName>
</protein>
<dbReference type="GO" id="GO:0005047">
    <property type="term" value="F:signal recognition particle binding"/>
    <property type="evidence" value="ECO:0007669"/>
    <property type="project" value="TreeGrafter"/>
</dbReference>
<dbReference type="InterPro" id="IPR013822">
    <property type="entry name" value="Signal_recog_particl_SRP54_hlx"/>
</dbReference>
<name>A0A6J6GWQ9_9ZZZZ</name>
<proteinExistence type="inferred from homology"/>
<evidence type="ECO:0000256" key="8">
    <source>
        <dbReference type="ARBA" id="ARBA00023136"/>
    </source>
</evidence>
<dbReference type="GO" id="GO:0006614">
    <property type="term" value="P:SRP-dependent cotranslational protein targeting to membrane"/>
    <property type="evidence" value="ECO:0007669"/>
    <property type="project" value="InterPro"/>
</dbReference>
<dbReference type="InterPro" id="IPR027417">
    <property type="entry name" value="P-loop_NTPase"/>
</dbReference>
<keyword evidence="3" id="KW-1003">Cell membrane</keyword>
<evidence type="ECO:0000256" key="5">
    <source>
        <dbReference type="ARBA" id="ARBA00022741"/>
    </source>
</evidence>
<sequence>MAFQFWKRKRQDPAAIDAVEPIPVSPIDLPSIPEMEKVELPKRSAKKGIRSLFSRIKFDPENLDELEDTLIQADFGVDAAAAIVDEVKARAKKQGAKTDSELKEILAGVIEQNLEHPAKALNLSDGNTPYVVLVVGVNGVGKTTTIGKLSNWLVQGGFKVVIGAADTFRAAAVDQVATWAERAGASLIRPKQEGQDPASVAFETVEEAIKQAADIAIIDTAGRLQNKADLMNELDKIRRVVEKQATISEVLLVLDATTGQNGLAQAKSFAEVANVTGVVLTKLDGTAKGGIVYSIQRELGIPVKLVGVGEGIEDFAFFDAKEFANGLVS</sequence>
<keyword evidence="6" id="KW-0378">Hydrolase</keyword>
<keyword evidence="9" id="KW-0675">Receptor</keyword>
<dbReference type="PANTHER" id="PTHR43134:SF1">
    <property type="entry name" value="SIGNAL RECOGNITION PARTICLE RECEPTOR SUBUNIT ALPHA"/>
    <property type="match status" value="1"/>
</dbReference>
<comment type="similarity">
    <text evidence="2">Belongs to the GTP-binding SRP family.</text>
</comment>
<dbReference type="GO" id="GO:0005525">
    <property type="term" value="F:GTP binding"/>
    <property type="evidence" value="ECO:0007669"/>
    <property type="project" value="UniProtKB-KW"/>
</dbReference>
<evidence type="ECO:0000256" key="6">
    <source>
        <dbReference type="ARBA" id="ARBA00022801"/>
    </source>
</evidence>
<dbReference type="Pfam" id="PF02881">
    <property type="entry name" value="SRP54_N"/>
    <property type="match status" value="1"/>
</dbReference>
<evidence type="ECO:0000256" key="4">
    <source>
        <dbReference type="ARBA" id="ARBA00022490"/>
    </source>
</evidence>
<dbReference type="PROSITE" id="PS00300">
    <property type="entry name" value="SRP54"/>
    <property type="match status" value="1"/>
</dbReference>
<dbReference type="NCBIfam" id="TIGR00064">
    <property type="entry name" value="ftsY"/>
    <property type="match status" value="1"/>
</dbReference>
<reference evidence="11" key="1">
    <citation type="submission" date="2020-05" db="EMBL/GenBank/DDBJ databases">
        <authorList>
            <person name="Chiriac C."/>
            <person name="Salcher M."/>
            <person name="Ghai R."/>
            <person name="Kavagutti S V."/>
        </authorList>
    </citation>
    <scope>NUCLEOTIDE SEQUENCE</scope>
</reference>
<evidence type="ECO:0000256" key="3">
    <source>
        <dbReference type="ARBA" id="ARBA00022475"/>
    </source>
</evidence>
<comment type="subcellular location">
    <subcellularLocation>
        <location evidence="1">Cell membrane</location>
        <topology evidence="1">Peripheral membrane protein</topology>
        <orientation evidence="1">Cytoplasmic side</orientation>
    </subcellularLocation>
</comment>
<evidence type="ECO:0000256" key="2">
    <source>
        <dbReference type="ARBA" id="ARBA00008531"/>
    </source>
</evidence>
<dbReference type="GO" id="GO:0003924">
    <property type="term" value="F:GTPase activity"/>
    <property type="evidence" value="ECO:0007669"/>
    <property type="project" value="TreeGrafter"/>
</dbReference>
<dbReference type="GO" id="GO:0005737">
    <property type="term" value="C:cytoplasm"/>
    <property type="evidence" value="ECO:0007669"/>
    <property type="project" value="UniProtKB-ARBA"/>
</dbReference>
<dbReference type="InterPro" id="IPR003593">
    <property type="entry name" value="AAA+_ATPase"/>
</dbReference>
<dbReference type="PANTHER" id="PTHR43134">
    <property type="entry name" value="SIGNAL RECOGNITION PARTICLE RECEPTOR SUBUNIT ALPHA"/>
    <property type="match status" value="1"/>
</dbReference>
<dbReference type="SUPFAM" id="SSF47364">
    <property type="entry name" value="Domain of the SRP/SRP receptor G-proteins"/>
    <property type="match status" value="1"/>
</dbReference>
<keyword evidence="4" id="KW-0963">Cytoplasm</keyword>
<keyword evidence="8" id="KW-0472">Membrane</keyword>
<evidence type="ECO:0000313" key="11">
    <source>
        <dbReference type="EMBL" id="CAB4604373.1"/>
    </source>
</evidence>